<sequence>MIILIVLLFALASHIHSGLIPSLNSSANLNETEPSQPLVIYNNDNATAVNRNQTVDKNQFAETVVDLLLDLLEKANLSRTVSVIHNDTELTELVEQDDGDHPNVFGLPEYIENLDHDLSVLPEEHQSLGERLRSKLAGDAKRDTDAYCCTNWQHVNNDEVHTKVVTTLVPQSHTVTIGYQDCHGNLNPVRPPVPIPSTTKRTPGNPIRPTKAPSSLESTTGCMWTAVNKTETYMATEYTVVTYLVPNSHTFCAPEDYKCCSGYVLLNNNCIHGSTIPDLEFLMQLGLIGIGKK</sequence>
<keyword evidence="4" id="KW-1185">Reference proteome</keyword>
<evidence type="ECO:0000313" key="4">
    <source>
        <dbReference type="Proteomes" id="UP000663828"/>
    </source>
</evidence>
<comment type="caution">
    <text evidence="3">The sequence shown here is derived from an EMBL/GenBank/DDBJ whole genome shotgun (WGS) entry which is preliminary data.</text>
</comment>
<evidence type="ECO:0000256" key="1">
    <source>
        <dbReference type="SAM" id="MobiDB-lite"/>
    </source>
</evidence>
<proteinExistence type="predicted"/>
<dbReference type="Proteomes" id="UP000663828">
    <property type="component" value="Unassembled WGS sequence"/>
</dbReference>
<keyword evidence="2" id="KW-0732">Signal</keyword>
<accession>A0A814C793</accession>
<protein>
    <submittedName>
        <fullName evidence="3">Uncharacterized protein</fullName>
    </submittedName>
</protein>
<organism evidence="3 4">
    <name type="scientific">Adineta ricciae</name>
    <name type="common">Rotifer</name>
    <dbReference type="NCBI Taxonomy" id="249248"/>
    <lineage>
        <taxon>Eukaryota</taxon>
        <taxon>Metazoa</taxon>
        <taxon>Spiralia</taxon>
        <taxon>Gnathifera</taxon>
        <taxon>Rotifera</taxon>
        <taxon>Eurotatoria</taxon>
        <taxon>Bdelloidea</taxon>
        <taxon>Adinetida</taxon>
        <taxon>Adinetidae</taxon>
        <taxon>Adineta</taxon>
    </lineage>
</organism>
<gene>
    <name evidence="3" type="ORF">XAT740_LOCUS9955</name>
</gene>
<feature type="chain" id="PRO_5032807084" evidence="2">
    <location>
        <begin position="18"/>
        <end position="293"/>
    </location>
</feature>
<name>A0A814C793_ADIRI</name>
<reference evidence="3" key="1">
    <citation type="submission" date="2021-02" db="EMBL/GenBank/DDBJ databases">
        <authorList>
            <person name="Nowell W R."/>
        </authorList>
    </citation>
    <scope>NUCLEOTIDE SEQUENCE</scope>
</reference>
<evidence type="ECO:0000313" key="3">
    <source>
        <dbReference type="EMBL" id="CAF0937973.1"/>
    </source>
</evidence>
<feature type="signal peptide" evidence="2">
    <location>
        <begin position="1"/>
        <end position="17"/>
    </location>
</feature>
<dbReference type="EMBL" id="CAJNOR010000522">
    <property type="protein sequence ID" value="CAF0937973.1"/>
    <property type="molecule type" value="Genomic_DNA"/>
</dbReference>
<dbReference type="AlphaFoldDB" id="A0A814C793"/>
<evidence type="ECO:0000256" key="2">
    <source>
        <dbReference type="SAM" id="SignalP"/>
    </source>
</evidence>
<feature type="region of interest" description="Disordered" evidence="1">
    <location>
        <begin position="188"/>
        <end position="216"/>
    </location>
</feature>